<dbReference type="SUPFAM" id="SSF46894">
    <property type="entry name" value="C-terminal effector domain of the bipartite response regulators"/>
    <property type="match status" value="1"/>
</dbReference>
<evidence type="ECO:0000313" key="3">
    <source>
        <dbReference type="Proteomes" id="UP000681341"/>
    </source>
</evidence>
<dbReference type="EMBL" id="JAGFNP010000009">
    <property type="protein sequence ID" value="MBO3734315.1"/>
    <property type="molecule type" value="Genomic_DNA"/>
</dbReference>
<sequence length="117" mass="12946">MPGNRYPDLRSADHVTPRQRKILIHLVRGKTREVIAKELHLSRSTVIRDIREMTGMLGASSPEALGALAYRAGVLGEEHLGFGGRRPEADADWAHWSEADLVASDARQGRRGIEGRP</sequence>
<dbReference type="Gene3D" id="1.10.10.10">
    <property type="entry name" value="Winged helix-like DNA-binding domain superfamily/Winged helix DNA-binding domain"/>
    <property type="match status" value="1"/>
</dbReference>
<feature type="domain" description="HTH luxR-type" evidence="1">
    <location>
        <begin position="12"/>
        <end position="69"/>
    </location>
</feature>
<dbReference type="RefSeq" id="WP_208497429.1">
    <property type="nucleotide sequence ID" value="NZ_JAGFNP010000009.1"/>
</dbReference>
<accession>A0ABS3U6F1</accession>
<evidence type="ECO:0000313" key="2">
    <source>
        <dbReference type="EMBL" id="MBO3734315.1"/>
    </source>
</evidence>
<organism evidence="2 3">
    <name type="scientific">Glycomyces niveus</name>
    <dbReference type="NCBI Taxonomy" id="2820287"/>
    <lineage>
        <taxon>Bacteria</taxon>
        <taxon>Bacillati</taxon>
        <taxon>Actinomycetota</taxon>
        <taxon>Actinomycetes</taxon>
        <taxon>Glycomycetales</taxon>
        <taxon>Glycomycetaceae</taxon>
        <taxon>Glycomyces</taxon>
    </lineage>
</organism>
<keyword evidence="3" id="KW-1185">Reference proteome</keyword>
<proteinExistence type="predicted"/>
<dbReference type="InterPro" id="IPR016032">
    <property type="entry name" value="Sig_transdc_resp-reg_C-effctor"/>
</dbReference>
<reference evidence="2 3" key="1">
    <citation type="submission" date="2021-03" db="EMBL/GenBank/DDBJ databases">
        <title>Glycomyces sp. nov., a novel actinomycete isolated from soil.</title>
        <authorList>
            <person name="Yang X."/>
            <person name="Xu X."/>
        </authorList>
    </citation>
    <scope>NUCLEOTIDE SEQUENCE [LARGE SCALE GENOMIC DNA]</scope>
    <source>
        <strain evidence="2 3">NEAU-S30</strain>
    </source>
</reference>
<name>A0ABS3U6F1_9ACTN</name>
<dbReference type="InterPro" id="IPR036388">
    <property type="entry name" value="WH-like_DNA-bd_sf"/>
</dbReference>
<dbReference type="SMART" id="SM00421">
    <property type="entry name" value="HTH_LUXR"/>
    <property type="match status" value="1"/>
</dbReference>
<dbReference type="Proteomes" id="UP000681341">
    <property type="component" value="Unassembled WGS sequence"/>
</dbReference>
<gene>
    <name evidence="2" type="ORF">J5V16_15915</name>
</gene>
<protein>
    <submittedName>
        <fullName evidence="2">HTH domain-containing protein</fullName>
    </submittedName>
</protein>
<dbReference type="InterPro" id="IPR000792">
    <property type="entry name" value="Tscrpt_reg_LuxR_C"/>
</dbReference>
<comment type="caution">
    <text evidence="2">The sequence shown here is derived from an EMBL/GenBank/DDBJ whole genome shotgun (WGS) entry which is preliminary data.</text>
</comment>
<evidence type="ECO:0000259" key="1">
    <source>
        <dbReference type="SMART" id="SM00421"/>
    </source>
</evidence>
<dbReference type="Pfam" id="PF00196">
    <property type="entry name" value="GerE"/>
    <property type="match status" value="1"/>
</dbReference>